<reference evidence="9 10" key="1">
    <citation type="journal article" date="2011" name="J. Bacteriol.">
        <title>Draft genome sequence of Sporolactobacillus inulinus strain CASD, an efficient D-lactic acid-producing bacterium with high-concentration lactate tolerance capability.</title>
        <authorList>
            <person name="Yu B."/>
            <person name="Su F."/>
            <person name="Wang L."/>
            <person name="Xu K."/>
            <person name="Zhao B."/>
            <person name="Xu P."/>
        </authorList>
    </citation>
    <scope>NUCLEOTIDE SEQUENCE [LARGE SCALE GENOMIC DNA]</scope>
    <source>
        <strain evidence="9 10">CASD</strain>
    </source>
</reference>
<evidence type="ECO:0000259" key="8">
    <source>
        <dbReference type="Pfam" id="PF08439"/>
    </source>
</evidence>
<dbReference type="InterPro" id="IPR042088">
    <property type="entry name" value="OligoPept_F_C"/>
</dbReference>
<dbReference type="InterPro" id="IPR045090">
    <property type="entry name" value="Pept_M3A_M3B"/>
</dbReference>
<dbReference type="Pfam" id="PF01432">
    <property type="entry name" value="Peptidase_M3"/>
    <property type="match status" value="1"/>
</dbReference>
<keyword evidence="3 6" id="KW-0378">Hydrolase</keyword>
<dbReference type="Gene3D" id="1.10.1370.20">
    <property type="entry name" value="Oligoendopeptidase f, C-terminal domain"/>
    <property type="match status" value="1"/>
</dbReference>
<dbReference type="Gene3D" id="1.20.140.70">
    <property type="entry name" value="Oligopeptidase f, N-terminal domain"/>
    <property type="match status" value="1"/>
</dbReference>
<dbReference type="EMBL" id="AFVQ02000010">
    <property type="protein sequence ID" value="KLI03841.1"/>
    <property type="molecule type" value="Genomic_DNA"/>
</dbReference>
<comment type="function">
    <text evidence="6">Has oligopeptidase activity and degrades a variety of small bioactive peptides.</text>
</comment>
<feature type="domain" description="Peptidase M3A/M3B catalytic" evidence="7">
    <location>
        <begin position="205"/>
        <end position="584"/>
    </location>
</feature>
<evidence type="ECO:0000313" key="10">
    <source>
        <dbReference type="Proteomes" id="UP000035553"/>
    </source>
</evidence>
<evidence type="ECO:0000256" key="5">
    <source>
        <dbReference type="ARBA" id="ARBA00023049"/>
    </source>
</evidence>
<dbReference type="SUPFAM" id="SSF55486">
    <property type="entry name" value="Metalloproteases ('zincins'), catalytic domain"/>
    <property type="match status" value="1"/>
</dbReference>
<evidence type="ECO:0000256" key="2">
    <source>
        <dbReference type="ARBA" id="ARBA00022723"/>
    </source>
</evidence>
<evidence type="ECO:0000256" key="6">
    <source>
        <dbReference type="RuleBase" id="RU368091"/>
    </source>
</evidence>
<dbReference type="NCBIfam" id="TIGR00181">
    <property type="entry name" value="pepF"/>
    <property type="match status" value="1"/>
</dbReference>
<evidence type="ECO:0000313" key="9">
    <source>
        <dbReference type="EMBL" id="KLI03841.1"/>
    </source>
</evidence>
<proteinExistence type="inferred from homology"/>
<dbReference type="GO" id="GO:0046872">
    <property type="term" value="F:metal ion binding"/>
    <property type="evidence" value="ECO:0007669"/>
    <property type="project" value="UniProtKB-UniRule"/>
</dbReference>
<accession>A0A0U1QSQ5</accession>
<name>A0A0U1QSQ5_9BACL</name>
<dbReference type="GO" id="GO:0006508">
    <property type="term" value="P:proteolysis"/>
    <property type="evidence" value="ECO:0007669"/>
    <property type="project" value="UniProtKB-KW"/>
</dbReference>
<evidence type="ECO:0000259" key="7">
    <source>
        <dbReference type="Pfam" id="PF01432"/>
    </source>
</evidence>
<keyword evidence="10" id="KW-1185">Reference proteome</keyword>
<dbReference type="RefSeq" id="WP_010025089.1">
    <property type="nucleotide sequence ID" value="NZ_AFVQ02000010.1"/>
</dbReference>
<keyword evidence="2 6" id="KW-0479">Metal-binding</keyword>
<dbReference type="AlphaFoldDB" id="A0A0U1QSQ5"/>
<sequence>MEQRLKREQVPTEQTWNLKDLFPTQEAYVAELNDMNVEVAKIIAQKSSMTNSSKALYQALETYFALKGRLWRLSAYVSLKQSADSSNAENQADAARVDAVITEIETQLSFFEDQLMAVDENKLADFEKATPELKEYAPYFDKLLLRKPHRLHPEAEKTIKAFSEVLDAPYTIYSRSKLADMQFHPVTDSKGTSLPMSFTLYENRYASSRDTTLRRNAYASFTETLATYTNTFAAVYAAEVAKTIALAKLRGYKSATEYMLQEQQVSESMYMNQLDIIYKELAPHMRRYAKIKQKSLKLDRMTYADLLAPIDTSAPQTTFTDSKKVLLEALEIMGPEYHAIIEEGLNNRWVDYGDNIGKSTGGFCSSPYGAHSYILMTWTGDIRNILTLAHEFGHAGHFMLSQKYQKLANYRPSLFFIEAPSTMNELILARYLKQQAKSDEMKRSVTERLLSTYYHNFVTHLLEGVYQRKVFCLAENGEALTASVLTRLFNETLKGFWGDAVALDERDGLTWMRQPHYYSGLYSYTYSAGLTVATAVAAQIEKDGQPAINRWLSVLKAGSRLTPQQLIEKAHVDITNPETIRSAVGYVSSLVDAMQTAPPNEHRATV</sequence>
<gene>
    <name evidence="9" type="ORF">SINU_00855</name>
</gene>
<organism evidence="9 10">
    <name type="scientific">Sporolactobacillus inulinus CASD</name>
    <dbReference type="NCBI Taxonomy" id="1069536"/>
    <lineage>
        <taxon>Bacteria</taxon>
        <taxon>Bacillati</taxon>
        <taxon>Bacillota</taxon>
        <taxon>Bacilli</taxon>
        <taxon>Bacillales</taxon>
        <taxon>Sporolactobacillaceae</taxon>
        <taxon>Sporolactobacillus</taxon>
    </lineage>
</organism>
<dbReference type="OrthoDB" id="9766487at2"/>
<dbReference type="EC" id="3.4.24.-" evidence="6"/>
<comment type="caution">
    <text evidence="9">The sequence shown here is derived from an EMBL/GenBank/DDBJ whole genome shotgun (WGS) entry which is preliminary data.</text>
</comment>
<evidence type="ECO:0000256" key="4">
    <source>
        <dbReference type="ARBA" id="ARBA00022833"/>
    </source>
</evidence>
<dbReference type="InterPro" id="IPR013647">
    <property type="entry name" value="OligopepF_N_dom"/>
</dbReference>
<evidence type="ECO:0000256" key="3">
    <source>
        <dbReference type="ARBA" id="ARBA00022801"/>
    </source>
</evidence>
<dbReference type="GO" id="GO:0006518">
    <property type="term" value="P:peptide metabolic process"/>
    <property type="evidence" value="ECO:0007669"/>
    <property type="project" value="TreeGrafter"/>
</dbReference>
<protein>
    <recommendedName>
        <fullName evidence="6">Oligopeptidase F</fullName>
        <ecNumber evidence="6">3.4.24.-</ecNumber>
    </recommendedName>
</protein>
<dbReference type="Pfam" id="PF08439">
    <property type="entry name" value="Peptidase_M3_N"/>
    <property type="match status" value="1"/>
</dbReference>
<feature type="domain" description="Oligopeptidase F N-terminal" evidence="8">
    <location>
        <begin position="115"/>
        <end position="183"/>
    </location>
</feature>
<dbReference type="GO" id="GO:0004222">
    <property type="term" value="F:metalloendopeptidase activity"/>
    <property type="evidence" value="ECO:0007669"/>
    <property type="project" value="UniProtKB-UniRule"/>
</dbReference>
<dbReference type="Proteomes" id="UP000035553">
    <property type="component" value="Unassembled WGS sequence"/>
</dbReference>
<dbReference type="InterPro" id="IPR004438">
    <property type="entry name" value="Peptidase_M3B"/>
</dbReference>
<dbReference type="CDD" id="cd09609">
    <property type="entry name" value="M3B_PepF"/>
    <property type="match status" value="1"/>
</dbReference>
<keyword evidence="1 6" id="KW-0645">Protease</keyword>
<dbReference type="InterPro" id="IPR034009">
    <property type="entry name" value="M3B_PepF_4"/>
</dbReference>
<evidence type="ECO:0000256" key="1">
    <source>
        <dbReference type="ARBA" id="ARBA00022670"/>
    </source>
</evidence>
<comment type="cofactor">
    <cofactor evidence="6">
        <name>Zn(2+)</name>
        <dbReference type="ChEBI" id="CHEBI:29105"/>
    </cofactor>
    <text evidence="6">Binds 1 zinc ion.</text>
</comment>
<keyword evidence="5 6" id="KW-0482">Metalloprotease</keyword>
<dbReference type="InterPro" id="IPR001567">
    <property type="entry name" value="Pept_M3A_M3B_dom"/>
</dbReference>
<keyword evidence="4 6" id="KW-0862">Zinc</keyword>
<dbReference type="PANTHER" id="PTHR11804:SF45">
    <property type="entry name" value="SIMILAR TO OLIGOENDOPEPTIDASE"/>
    <property type="match status" value="1"/>
</dbReference>
<dbReference type="PANTHER" id="PTHR11804">
    <property type="entry name" value="PROTEASE M3 THIMET OLIGOPEPTIDASE-RELATED"/>
    <property type="match status" value="1"/>
</dbReference>
<comment type="similarity">
    <text evidence="6">Belongs to the peptidase M3B family.</text>
</comment>